<dbReference type="InterPro" id="IPR050297">
    <property type="entry name" value="LipidA_mod_glycosyltrf_83"/>
</dbReference>
<feature type="transmembrane region" description="Helical" evidence="8">
    <location>
        <begin position="154"/>
        <end position="169"/>
    </location>
</feature>
<feature type="transmembrane region" description="Helical" evidence="8">
    <location>
        <begin position="254"/>
        <end position="279"/>
    </location>
</feature>
<keyword evidence="11" id="KW-1185">Reference proteome</keyword>
<feature type="transmembrane region" description="Helical" evidence="8">
    <location>
        <begin position="322"/>
        <end position="342"/>
    </location>
</feature>
<dbReference type="GO" id="GO:0016757">
    <property type="term" value="F:glycosyltransferase activity"/>
    <property type="evidence" value="ECO:0007669"/>
    <property type="project" value="UniProtKB-KW"/>
</dbReference>
<evidence type="ECO:0000256" key="1">
    <source>
        <dbReference type="ARBA" id="ARBA00004651"/>
    </source>
</evidence>
<dbReference type="RefSeq" id="WP_068148663.1">
    <property type="nucleotide sequence ID" value="NZ_JBHSCR010000032.1"/>
</dbReference>
<keyword evidence="7 8" id="KW-0472">Membrane</keyword>
<feature type="transmembrane region" description="Helical" evidence="8">
    <location>
        <begin position="119"/>
        <end position="147"/>
    </location>
</feature>
<evidence type="ECO:0000256" key="2">
    <source>
        <dbReference type="ARBA" id="ARBA00022475"/>
    </source>
</evidence>
<dbReference type="PANTHER" id="PTHR33908:SF11">
    <property type="entry name" value="MEMBRANE PROTEIN"/>
    <property type="match status" value="1"/>
</dbReference>
<evidence type="ECO:0000256" key="3">
    <source>
        <dbReference type="ARBA" id="ARBA00022676"/>
    </source>
</evidence>
<feature type="transmembrane region" description="Helical" evidence="8">
    <location>
        <begin position="291"/>
        <end position="316"/>
    </location>
</feature>
<dbReference type="Proteomes" id="UP001595776">
    <property type="component" value="Unassembled WGS sequence"/>
</dbReference>
<keyword evidence="3 10" id="KW-0328">Glycosyltransferase</keyword>
<feature type="transmembrane region" description="Helical" evidence="8">
    <location>
        <begin position="349"/>
        <end position="367"/>
    </location>
</feature>
<dbReference type="InterPro" id="IPR038731">
    <property type="entry name" value="RgtA/B/C-like"/>
</dbReference>
<reference evidence="11" key="1">
    <citation type="journal article" date="2019" name="Int. J. Syst. Evol. Microbiol.">
        <title>The Global Catalogue of Microorganisms (GCM) 10K type strain sequencing project: providing services to taxonomists for standard genome sequencing and annotation.</title>
        <authorList>
            <consortium name="The Broad Institute Genomics Platform"/>
            <consortium name="The Broad Institute Genome Sequencing Center for Infectious Disease"/>
            <person name="Wu L."/>
            <person name="Ma J."/>
        </authorList>
    </citation>
    <scope>NUCLEOTIDE SEQUENCE [LARGE SCALE GENOMIC DNA]</scope>
    <source>
        <strain evidence="11">CGMCC 1.15304</strain>
    </source>
</reference>
<comment type="caution">
    <text evidence="10">The sequence shown here is derived from an EMBL/GenBank/DDBJ whole genome shotgun (WGS) entry which is preliminary data.</text>
</comment>
<name>A0ABV8UG10_9PROT</name>
<organism evidence="10 11">
    <name type="scientific">Kordiimonas lipolytica</name>
    <dbReference type="NCBI Taxonomy" id="1662421"/>
    <lineage>
        <taxon>Bacteria</taxon>
        <taxon>Pseudomonadati</taxon>
        <taxon>Pseudomonadota</taxon>
        <taxon>Alphaproteobacteria</taxon>
        <taxon>Kordiimonadales</taxon>
        <taxon>Kordiimonadaceae</taxon>
        <taxon>Kordiimonas</taxon>
    </lineage>
</organism>
<evidence type="ECO:0000256" key="5">
    <source>
        <dbReference type="ARBA" id="ARBA00022692"/>
    </source>
</evidence>
<dbReference type="EC" id="2.4.-.-" evidence="10"/>
<dbReference type="PANTHER" id="PTHR33908">
    <property type="entry name" value="MANNOSYLTRANSFERASE YKCB-RELATED"/>
    <property type="match status" value="1"/>
</dbReference>
<gene>
    <name evidence="10" type="ORF">ACFO5Q_17015</name>
</gene>
<accession>A0ABV8UG10</accession>
<keyword evidence="4 10" id="KW-0808">Transferase</keyword>
<keyword evidence="5 8" id="KW-0812">Transmembrane</keyword>
<evidence type="ECO:0000256" key="6">
    <source>
        <dbReference type="ARBA" id="ARBA00022989"/>
    </source>
</evidence>
<feature type="transmembrane region" description="Helical" evidence="8">
    <location>
        <begin position="175"/>
        <end position="191"/>
    </location>
</feature>
<evidence type="ECO:0000256" key="7">
    <source>
        <dbReference type="ARBA" id="ARBA00023136"/>
    </source>
</evidence>
<feature type="transmembrane region" description="Helical" evidence="8">
    <location>
        <begin position="79"/>
        <end position="99"/>
    </location>
</feature>
<dbReference type="EMBL" id="JBHSCR010000032">
    <property type="protein sequence ID" value="MFC4349555.1"/>
    <property type="molecule type" value="Genomic_DNA"/>
</dbReference>
<feature type="transmembrane region" description="Helical" evidence="8">
    <location>
        <begin position="196"/>
        <end position="216"/>
    </location>
</feature>
<protein>
    <submittedName>
        <fullName evidence="10">ArnT family glycosyltransferase</fullName>
        <ecNumber evidence="10">2.4.-.-</ecNumber>
    </submittedName>
</protein>
<evidence type="ECO:0000256" key="8">
    <source>
        <dbReference type="SAM" id="Phobius"/>
    </source>
</evidence>
<evidence type="ECO:0000259" key="9">
    <source>
        <dbReference type="Pfam" id="PF13231"/>
    </source>
</evidence>
<feature type="domain" description="Glycosyltransferase RgtA/B/C/D-like" evidence="9">
    <location>
        <begin position="66"/>
        <end position="195"/>
    </location>
</feature>
<evidence type="ECO:0000313" key="10">
    <source>
        <dbReference type="EMBL" id="MFC4349555.1"/>
    </source>
</evidence>
<evidence type="ECO:0000313" key="11">
    <source>
        <dbReference type="Proteomes" id="UP001595776"/>
    </source>
</evidence>
<keyword evidence="2" id="KW-1003">Cell membrane</keyword>
<keyword evidence="6 8" id="KW-1133">Transmembrane helix</keyword>
<dbReference type="Pfam" id="PF13231">
    <property type="entry name" value="PMT_2"/>
    <property type="match status" value="1"/>
</dbReference>
<proteinExistence type="predicted"/>
<comment type="subcellular location">
    <subcellularLocation>
        <location evidence="1">Cell membrane</location>
        <topology evidence="1">Multi-pass membrane protein</topology>
    </subcellularLocation>
</comment>
<feature type="transmembrane region" description="Helical" evidence="8">
    <location>
        <begin position="51"/>
        <end position="72"/>
    </location>
</feature>
<feature type="transmembrane region" description="Helical" evidence="8">
    <location>
        <begin position="12"/>
        <end position="31"/>
    </location>
</feature>
<sequence length="509" mass="55923">MISRLSLRSSILIILAVFLGVVAVTWVGFLASDDATYARGAYGWIEDFPYVGGHGTIRITITIPVALSFLAFGGSEFALILPSLLYCLCLVALLIYAVWRMAGREAMLMMAPLLVTLPVLVSSASVASVDVIEALFVVASFQCFLIAGEREKRLWWLLGAGGLAAFGFLTRETTVFLLVYYGLLFLMGAVIERRQYWIMAGGFFAVWLQEILYLTIMTGDPLYRMNISSHHDSTIDRTIDLAGNVIVHPVVDPLLVILLNQEFTILFWVAIPVLAWYFLSGRKVAMGSPQVRYLAGLWLGLAATWFVMVGAATTLLPLNPRYFLVTALAVLPSLAVAYSALCRVGRHKAVGLLLMAAVSLNLAALYIENRNYIFGVEQFAAWTDAADAPVHADAETIRRAMILLKWSGAGDKASVAEAQAGELVFVDPARTPHLLEQARAENWPLVSKAHPAPKPLVPAIKDSRIWNFLPARLRHNLDGGYGYVYLYRRGAGCSLTEMSDPSQEKCDNP</sequence>
<evidence type="ECO:0000256" key="4">
    <source>
        <dbReference type="ARBA" id="ARBA00022679"/>
    </source>
</evidence>